<dbReference type="GO" id="GO:0006508">
    <property type="term" value="P:proteolysis"/>
    <property type="evidence" value="ECO:0007669"/>
    <property type="project" value="UniProtKB-KW"/>
</dbReference>
<dbReference type="InterPro" id="IPR001563">
    <property type="entry name" value="Peptidase_S10"/>
</dbReference>
<organism evidence="5">
    <name type="scientific">Anisakis simplex</name>
    <name type="common">Herring worm</name>
    <dbReference type="NCBI Taxonomy" id="6269"/>
    <lineage>
        <taxon>Eukaryota</taxon>
        <taxon>Metazoa</taxon>
        <taxon>Ecdysozoa</taxon>
        <taxon>Nematoda</taxon>
        <taxon>Chromadorea</taxon>
        <taxon>Rhabditida</taxon>
        <taxon>Spirurina</taxon>
        <taxon>Ascaridomorpha</taxon>
        <taxon>Ascaridoidea</taxon>
        <taxon>Anisakidae</taxon>
        <taxon>Anisakis</taxon>
        <taxon>Anisakis simplex complex</taxon>
    </lineage>
</organism>
<dbReference type="InterPro" id="IPR029058">
    <property type="entry name" value="AB_hydrolase_fold"/>
</dbReference>
<dbReference type="EC" id="3.4.16.-" evidence="2"/>
<gene>
    <name evidence="3" type="ORF">ASIM_LOCUS16802</name>
</gene>
<protein>
    <recommendedName>
        <fullName evidence="2">Carboxypeptidase</fullName>
        <ecNumber evidence="2">3.4.16.-</ecNumber>
    </recommendedName>
</protein>
<dbReference type="PROSITE" id="PS00560">
    <property type="entry name" value="CARBOXYPEPT_SER_HIS"/>
    <property type="match status" value="1"/>
</dbReference>
<evidence type="ECO:0000256" key="1">
    <source>
        <dbReference type="ARBA" id="ARBA00009431"/>
    </source>
</evidence>
<dbReference type="PANTHER" id="PTHR11802">
    <property type="entry name" value="SERINE PROTEASE FAMILY S10 SERINE CARBOXYPEPTIDASE"/>
    <property type="match status" value="1"/>
</dbReference>
<evidence type="ECO:0000313" key="4">
    <source>
        <dbReference type="Proteomes" id="UP000267096"/>
    </source>
</evidence>
<dbReference type="WBParaSite" id="ASIM_0001739501-mRNA-1">
    <property type="protein sequence ID" value="ASIM_0001739501-mRNA-1"/>
    <property type="gene ID" value="ASIM_0001739501"/>
</dbReference>
<dbReference type="SUPFAM" id="SSF53474">
    <property type="entry name" value="alpha/beta-Hydrolases"/>
    <property type="match status" value="1"/>
</dbReference>
<keyword evidence="2" id="KW-0645">Protease</keyword>
<keyword evidence="2" id="KW-0378">Hydrolase</keyword>
<sequence>MVPTDRPGPAMQMIRGFLMNIPYETPLPFDITFTALKPEYQIQLKIATSVPITRSRTWRLFAQSHGYSDPRSDIVKPYSVGDPPVGSKKADKITDLPGVTFKVTFNQYSGYLEASKGNFLHYWFDICSLFVIAVQHSSIILQIANVLFIESPRDVGFSYRSNTVPPDTLYNDTKTAADNVLALKSFFKRFPEYKNREFYVSGESYGGVYTPTLVDALIKRIQDGSMKYVNLKGLAIGNGEISELQQINSAPQLLYYRGVLGKRELDRLIPCCTKNGVYDNYCDLTQYIHLDPAGNAHAKNESNLKQCGQLVEEMGFWKVWESGNDVYNTYQDCYAKAAKLQTARRHKRNAGHLAGLTLTNESPFINQINRINYMSTDPLGTFPCYMDHATETYLNTKSVQQAIHVQSGLPRWTDCNVFETLNKLRSQIVADEWFIEKLAQKNKMKGSERDAWNYTHPGGYLPRIAGYVKHFTHPSVRIDLLTIKGGSHFVPTDRPAPTLQMIANFIQGKPYSTQITCDTTPKPLLTEYVPKPDKVDQKMADKIYELPGATFAINFNQYSGYLNSSTAGNYLHYW</sequence>
<dbReference type="PANTHER" id="PTHR11802:SF480">
    <property type="entry name" value="CARBOXYPEPTIDASE"/>
    <property type="match status" value="1"/>
</dbReference>
<keyword evidence="2" id="KW-0121">Carboxypeptidase</keyword>
<dbReference type="OrthoDB" id="443318at2759"/>
<dbReference type="PRINTS" id="PR00724">
    <property type="entry name" value="CRBOXYPTASEC"/>
</dbReference>
<evidence type="ECO:0000313" key="3">
    <source>
        <dbReference type="EMBL" id="VDK58747.1"/>
    </source>
</evidence>
<dbReference type="InterPro" id="IPR018202">
    <property type="entry name" value="Ser_caboxypep_ser_AS"/>
</dbReference>
<dbReference type="Gene3D" id="3.40.50.1820">
    <property type="entry name" value="alpha/beta hydrolase"/>
    <property type="match status" value="2"/>
</dbReference>
<dbReference type="GO" id="GO:0004185">
    <property type="term" value="F:serine-type carboxypeptidase activity"/>
    <property type="evidence" value="ECO:0007669"/>
    <property type="project" value="UniProtKB-UniRule"/>
</dbReference>
<comment type="similarity">
    <text evidence="1 2">Belongs to the peptidase S10 family.</text>
</comment>
<evidence type="ECO:0000313" key="5">
    <source>
        <dbReference type="WBParaSite" id="ASIM_0001739501-mRNA-1"/>
    </source>
</evidence>
<accession>A0A0M3K8V4</accession>
<dbReference type="InterPro" id="IPR033124">
    <property type="entry name" value="Ser_caboxypep_his_AS"/>
</dbReference>
<dbReference type="Pfam" id="PF00450">
    <property type="entry name" value="Peptidase_S10"/>
    <property type="match status" value="2"/>
</dbReference>
<evidence type="ECO:0000256" key="2">
    <source>
        <dbReference type="RuleBase" id="RU361156"/>
    </source>
</evidence>
<keyword evidence="4" id="KW-1185">Reference proteome</keyword>
<reference evidence="5" key="1">
    <citation type="submission" date="2017-02" db="UniProtKB">
        <authorList>
            <consortium name="WormBaseParasite"/>
        </authorList>
    </citation>
    <scope>IDENTIFICATION</scope>
</reference>
<name>A0A0M3K8V4_ANISI</name>
<dbReference type="Proteomes" id="UP000267096">
    <property type="component" value="Unassembled WGS sequence"/>
</dbReference>
<dbReference type="AlphaFoldDB" id="A0A0M3K8V4"/>
<reference evidence="3 4" key="2">
    <citation type="submission" date="2018-11" db="EMBL/GenBank/DDBJ databases">
        <authorList>
            <consortium name="Pathogen Informatics"/>
        </authorList>
    </citation>
    <scope>NUCLEOTIDE SEQUENCE [LARGE SCALE GENOMIC DNA]</scope>
</reference>
<dbReference type="EMBL" id="UYRR01033427">
    <property type="protein sequence ID" value="VDK58747.1"/>
    <property type="molecule type" value="Genomic_DNA"/>
</dbReference>
<proteinExistence type="inferred from homology"/>
<dbReference type="PROSITE" id="PS00131">
    <property type="entry name" value="CARBOXYPEPT_SER_SER"/>
    <property type="match status" value="1"/>
</dbReference>